<keyword evidence="7" id="KW-0808">Transferase</keyword>
<keyword evidence="15" id="KW-1185">Reference proteome</keyword>
<evidence type="ECO:0000256" key="12">
    <source>
        <dbReference type="ARBA" id="ARBA00031713"/>
    </source>
</evidence>
<evidence type="ECO:0000256" key="3">
    <source>
        <dbReference type="ARBA" id="ARBA00010497"/>
    </source>
</evidence>
<dbReference type="SUPFAM" id="SSF48239">
    <property type="entry name" value="Terpenoid cyclases/Protein prenyltransferases"/>
    <property type="match status" value="1"/>
</dbReference>
<accession>B7FRK8</accession>
<reference evidence="14 15" key="1">
    <citation type="journal article" date="2008" name="Nature">
        <title>The Phaeodactylum genome reveals the evolutionary history of diatom genomes.</title>
        <authorList>
            <person name="Bowler C."/>
            <person name="Allen A.E."/>
            <person name="Badger J.H."/>
            <person name="Grimwood J."/>
            <person name="Jabbari K."/>
            <person name="Kuo A."/>
            <person name="Maheswari U."/>
            <person name="Martens C."/>
            <person name="Maumus F."/>
            <person name="Otillar R.P."/>
            <person name="Rayko E."/>
            <person name="Salamov A."/>
            <person name="Vandepoele K."/>
            <person name="Beszteri B."/>
            <person name="Gruber A."/>
            <person name="Heijde M."/>
            <person name="Katinka M."/>
            <person name="Mock T."/>
            <person name="Valentin K."/>
            <person name="Verret F."/>
            <person name="Berges J.A."/>
            <person name="Brownlee C."/>
            <person name="Cadoret J.P."/>
            <person name="Chiovitti A."/>
            <person name="Choi C.J."/>
            <person name="Coesel S."/>
            <person name="De Martino A."/>
            <person name="Detter J.C."/>
            <person name="Durkin C."/>
            <person name="Falciatore A."/>
            <person name="Fournet J."/>
            <person name="Haruta M."/>
            <person name="Huysman M.J."/>
            <person name="Jenkins B.D."/>
            <person name="Jiroutova K."/>
            <person name="Jorgensen R.E."/>
            <person name="Joubert Y."/>
            <person name="Kaplan A."/>
            <person name="Kroger N."/>
            <person name="Kroth P.G."/>
            <person name="La Roche J."/>
            <person name="Lindquist E."/>
            <person name="Lommer M."/>
            <person name="Martin-Jezequel V."/>
            <person name="Lopez P.J."/>
            <person name="Lucas S."/>
            <person name="Mangogna M."/>
            <person name="McGinnis K."/>
            <person name="Medlin L.K."/>
            <person name="Montsant A."/>
            <person name="Oudot-Le Secq M.P."/>
            <person name="Napoli C."/>
            <person name="Obornik M."/>
            <person name="Parker M.S."/>
            <person name="Petit J.L."/>
            <person name="Porcel B.M."/>
            <person name="Poulsen N."/>
            <person name="Robison M."/>
            <person name="Rychlewski L."/>
            <person name="Rynearson T.A."/>
            <person name="Schmutz J."/>
            <person name="Shapiro H."/>
            <person name="Siaut M."/>
            <person name="Stanley M."/>
            <person name="Sussman M.R."/>
            <person name="Taylor A.R."/>
            <person name="Vardi A."/>
            <person name="von Dassow P."/>
            <person name="Vyverman W."/>
            <person name="Willis A."/>
            <person name="Wyrwicz L.S."/>
            <person name="Rokhsar D.S."/>
            <person name="Weissenbach J."/>
            <person name="Armbrust E.V."/>
            <person name="Green B.R."/>
            <person name="Van de Peer Y."/>
            <person name="Grigoriev I.V."/>
        </authorList>
    </citation>
    <scope>NUCLEOTIDE SEQUENCE [LARGE SCALE GENOMIC DNA]</scope>
    <source>
        <strain evidence="14 15">CCAP 1055/1</strain>
    </source>
</reference>
<dbReference type="CDD" id="cd02895">
    <property type="entry name" value="GGTase-I"/>
    <property type="match status" value="1"/>
</dbReference>
<evidence type="ECO:0000256" key="6">
    <source>
        <dbReference type="ARBA" id="ARBA00022602"/>
    </source>
</evidence>
<dbReference type="GO" id="GO:0046872">
    <property type="term" value="F:metal ion binding"/>
    <property type="evidence" value="ECO:0007669"/>
    <property type="project" value="UniProtKB-KW"/>
</dbReference>
<dbReference type="AlphaFoldDB" id="B7FRK8"/>
<dbReference type="InterPro" id="IPR045089">
    <property type="entry name" value="PGGT1B-like"/>
</dbReference>
<evidence type="ECO:0000256" key="9">
    <source>
        <dbReference type="ARBA" id="ARBA00022737"/>
    </source>
</evidence>
<dbReference type="EC" id="2.5.1.59" evidence="4"/>
<dbReference type="PaxDb" id="2850-Phatr24362"/>
<evidence type="ECO:0000313" key="15">
    <source>
        <dbReference type="Proteomes" id="UP000000759"/>
    </source>
</evidence>
<dbReference type="InterPro" id="IPR001330">
    <property type="entry name" value="Prenyltrans"/>
</dbReference>
<dbReference type="GeneID" id="7196072"/>
<name>B7FRK8_PHATC</name>
<evidence type="ECO:0000256" key="10">
    <source>
        <dbReference type="ARBA" id="ARBA00022833"/>
    </source>
</evidence>
<comment type="similarity">
    <text evidence="3">Belongs to the protein prenyltransferase subunit beta family.</text>
</comment>
<dbReference type="KEGG" id="pti:PHATRDRAFT_24362"/>
<dbReference type="GO" id="GO:0004662">
    <property type="term" value="F:CAAX-protein geranylgeranyltransferase activity"/>
    <property type="evidence" value="ECO:0007669"/>
    <property type="project" value="UniProtKB-EC"/>
</dbReference>
<dbReference type="Proteomes" id="UP000000759">
    <property type="component" value="Chromosome 1"/>
</dbReference>
<gene>
    <name evidence="14" type="ORF">PHATRDRAFT_24362</name>
</gene>
<evidence type="ECO:0000256" key="5">
    <source>
        <dbReference type="ARBA" id="ARBA00020603"/>
    </source>
</evidence>
<evidence type="ECO:0000256" key="2">
    <source>
        <dbReference type="ARBA" id="ARBA00001947"/>
    </source>
</evidence>
<comment type="cofactor">
    <cofactor evidence="1">
        <name>Mg(2+)</name>
        <dbReference type="ChEBI" id="CHEBI:18420"/>
    </cofactor>
</comment>
<dbReference type="PANTHER" id="PTHR11774:SF4">
    <property type="entry name" value="GERANYLGERANYL TRANSFERASE TYPE-1 SUBUNIT BETA"/>
    <property type="match status" value="1"/>
</dbReference>
<dbReference type="HOGENOM" id="CLU_028946_2_2_1"/>
<dbReference type="Pfam" id="PF00432">
    <property type="entry name" value="Prenyltrans"/>
    <property type="match status" value="1"/>
</dbReference>
<proteinExistence type="inferred from homology"/>
<dbReference type="InParanoid" id="B7FRK8"/>
<dbReference type="GO" id="GO:0005953">
    <property type="term" value="C:CAAX-protein geranylgeranyltransferase complex"/>
    <property type="evidence" value="ECO:0007669"/>
    <property type="project" value="InterPro"/>
</dbReference>
<evidence type="ECO:0000259" key="13">
    <source>
        <dbReference type="Pfam" id="PF00432"/>
    </source>
</evidence>
<dbReference type="EMBL" id="CM000605">
    <property type="protein sequence ID" value="EEC51024.1"/>
    <property type="molecule type" value="Genomic_DNA"/>
</dbReference>
<evidence type="ECO:0000256" key="11">
    <source>
        <dbReference type="ARBA" id="ARBA00022842"/>
    </source>
</evidence>
<keyword evidence="10" id="KW-0862">Zinc</keyword>
<evidence type="ECO:0000256" key="4">
    <source>
        <dbReference type="ARBA" id="ARBA00012700"/>
    </source>
</evidence>
<keyword evidence="11" id="KW-0460">Magnesium</keyword>
<evidence type="ECO:0000256" key="8">
    <source>
        <dbReference type="ARBA" id="ARBA00022723"/>
    </source>
</evidence>
<keyword evidence="6" id="KW-0637">Prenyltransferase</keyword>
<dbReference type="RefSeq" id="XP_002176561.1">
    <property type="nucleotide sequence ID" value="XM_002176525.1"/>
</dbReference>
<dbReference type="InterPro" id="IPR008930">
    <property type="entry name" value="Terpenoid_cyclase/PrenylTrfase"/>
</dbReference>
<feature type="domain" description="Prenyltransferase alpha-alpha toroid" evidence="13">
    <location>
        <begin position="17"/>
        <end position="327"/>
    </location>
</feature>
<keyword evidence="8" id="KW-0479">Metal-binding</keyword>
<organism evidence="14 15">
    <name type="scientific">Phaeodactylum tricornutum (strain CCAP 1055/1)</name>
    <dbReference type="NCBI Taxonomy" id="556484"/>
    <lineage>
        <taxon>Eukaryota</taxon>
        <taxon>Sar</taxon>
        <taxon>Stramenopiles</taxon>
        <taxon>Ochrophyta</taxon>
        <taxon>Bacillariophyta</taxon>
        <taxon>Bacillariophyceae</taxon>
        <taxon>Bacillariophycidae</taxon>
        <taxon>Naviculales</taxon>
        <taxon>Phaeodactylaceae</taxon>
        <taxon>Phaeodactylum</taxon>
    </lineage>
</organism>
<dbReference type="Gene3D" id="1.50.10.20">
    <property type="match status" value="1"/>
</dbReference>
<dbReference type="eggNOG" id="KOG0367">
    <property type="taxonomic scope" value="Eukaryota"/>
</dbReference>
<keyword evidence="9" id="KW-0677">Repeat</keyword>
<evidence type="ECO:0000313" key="14">
    <source>
        <dbReference type="EMBL" id="EEC51024.1"/>
    </source>
</evidence>
<dbReference type="InterPro" id="IPR041960">
    <property type="entry name" value="GGTase_I_beta"/>
</dbReference>
<dbReference type="PANTHER" id="PTHR11774">
    <property type="entry name" value="GERANYLGERANYL TRANSFERASE TYPE BETA SUBUNIT"/>
    <property type="match status" value="1"/>
</dbReference>
<evidence type="ECO:0000256" key="7">
    <source>
        <dbReference type="ARBA" id="ARBA00022679"/>
    </source>
</evidence>
<dbReference type="OrthoDB" id="24893at2759"/>
<dbReference type="STRING" id="556484.B7FRK8"/>
<feature type="non-terminal residue" evidence="14">
    <location>
        <position position="328"/>
    </location>
</feature>
<sequence>MDDEKSGSAVNDEHVEFDRYRHIQYFAYCVRQLPGSYSKLDTNRLTLAHFGVHALDMLGVWEDEAMQTSLGLEKKAIIDWIYAMQVPAKKEHPSQAGFKGGSFLGGSFEDTADQPWQYNHGHIAMNYTALATLRTLGDDWSRLDRKGILEALKGLQLTDGSFASISVGSEHDMRFLYCACCISHMLNDWSCIDIDKAISYIRSCRGFDGAIALLPGQESHGGSTFCAVASLVLMKAVDKVIDREWRRDLLRWCVNRQVCGMQGRPNKNEDTCYSYWIGGTLRLLDNDQLLDHTALQSFVMNCQTQMGGFSKLIGAYPDMLHAYYSLAY</sequence>
<protein>
    <recommendedName>
        <fullName evidence="5">Geranylgeranyl transferase type-1 subunit beta</fullName>
        <ecNumber evidence="4">2.5.1.59</ecNumber>
    </recommendedName>
    <alternativeName>
        <fullName evidence="12">Geranylgeranyl transferase type I subunit beta</fullName>
    </alternativeName>
</protein>
<evidence type="ECO:0000256" key="1">
    <source>
        <dbReference type="ARBA" id="ARBA00001946"/>
    </source>
</evidence>
<comment type="cofactor">
    <cofactor evidence="2">
        <name>Zn(2+)</name>
        <dbReference type="ChEBI" id="CHEBI:29105"/>
    </cofactor>
</comment>
<reference evidence="15" key="2">
    <citation type="submission" date="2008-08" db="EMBL/GenBank/DDBJ databases">
        <authorList>
            <consortium name="Diatom Consortium"/>
            <person name="Grigoriev I."/>
            <person name="Grimwood J."/>
            <person name="Kuo A."/>
            <person name="Otillar R.P."/>
            <person name="Salamov A."/>
            <person name="Detter J.C."/>
            <person name="Lindquist E."/>
            <person name="Shapiro H."/>
            <person name="Lucas S."/>
            <person name="Glavina del Rio T."/>
            <person name="Pitluck S."/>
            <person name="Rokhsar D."/>
            <person name="Bowler C."/>
        </authorList>
    </citation>
    <scope>GENOME REANNOTATION</scope>
    <source>
        <strain evidence="15">CCAP 1055/1</strain>
    </source>
</reference>